<dbReference type="GO" id="GO:0003677">
    <property type="term" value="F:DNA binding"/>
    <property type="evidence" value="ECO:0007669"/>
    <property type="project" value="UniProtKB-UniRule"/>
</dbReference>
<protein>
    <submittedName>
        <fullName evidence="8">DNA-binding transcriptional activator of the SARP family</fullName>
    </submittedName>
</protein>
<organism evidence="8 9">
    <name type="scientific">Streptosporangium subroseum</name>
    <dbReference type="NCBI Taxonomy" id="106412"/>
    <lineage>
        <taxon>Bacteria</taxon>
        <taxon>Bacillati</taxon>
        <taxon>Actinomycetota</taxon>
        <taxon>Actinomycetes</taxon>
        <taxon>Streptosporangiales</taxon>
        <taxon>Streptosporangiaceae</taxon>
        <taxon>Streptosporangium</taxon>
    </lineage>
</organism>
<sequence>MSDHGLRFSILGPVRAWRDGDEVELGSPQQRLVLAVLLLAEGKAVGHDHLLDAVWADDPPRSALSTLRTYVSRLRAVLGAKTVISIGNGYALVGGVCDLVTMEELSRKGRYREALALWRGEPLAGLEGHYVWSQRAHITERRLAVLERRLTQDVEEGRHTEAIAELTALCGEHPARERLSGLLMLALYRSGRQAEAIGVFIDTRKLLAEDLGIDPSPELAELYQRIITADPALGSKQVVKPIARQVPRQLPADAADFTGREAEIEAMVGELRSGNASALVISALSGAGGMGKTTLAVHMAHRLAPYYPDGQLFVNLQGTSARPLLPETVLGSFLRSLGVDASADSAELSERSALYRSALADRRVLVVLDNAADAAQVRPLLPGSAGCAVLTTSRAQMAGLSGVRQVNLGVMDHDEAMALMAKVAGEPRVAVEREAAGELVSACGNLPLAIRIVASRLAARPAWSVARMRDRMIDERRRLAELRVGDLAVEATFALGYDQLDAAHASAFRLLAIPDTPDFSLAAASAVLDLDEWEAEEACEALVDVSMLESPSPGRYRYHDLLKIFARSRLDDEEERRAVVGRLLDFYLAGITTVFQLTFPGVPVPEPGRTIRSGPCFADKDAAVGWAEEEERGVLSCVHQVAQTPGSALLDAVRLLDMASDVLEIDAAPERYKRTAGVLIEAAEVRRERAAEAHARCLRGEFWIGRRFAEAAIEDGVVARDLSLAEGDLAMYAKSLNLLAMGHHGQRSRTEAIAMYREAIETWRSLGDHWLETKGLGNLSLVLASEGRIDEAVETAELANRITHELGGRMDPDIVYQLAIVLREAGRPEEALSRLLEAREEYRRLKQRVRKGATLQRMAETYLDLKRPDRAVDCAEDSLAIMAKAGEEWVQGKALVSLGQALAQLGQPGRAEACLTEALEIFTRRNLPEADDVRSLLNQGGAPRRGAGPENVDRLALP</sequence>
<evidence type="ECO:0000256" key="5">
    <source>
        <dbReference type="PROSITE-ProRule" id="PRU01091"/>
    </source>
</evidence>
<dbReference type="Gene3D" id="1.10.10.10">
    <property type="entry name" value="Winged helix-like DNA-binding domain superfamily/Winged helix DNA-binding domain"/>
    <property type="match status" value="1"/>
</dbReference>
<evidence type="ECO:0000256" key="1">
    <source>
        <dbReference type="ARBA" id="ARBA00005820"/>
    </source>
</evidence>
<dbReference type="PANTHER" id="PTHR35807">
    <property type="entry name" value="TRANSCRIPTIONAL REGULATOR REDD-RELATED"/>
    <property type="match status" value="1"/>
</dbReference>
<dbReference type="GO" id="GO:0000160">
    <property type="term" value="P:phosphorelay signal transduction system"/>
    <property type="evidence" value="ECO:0007669"/>
    <property type="project" value="InterPro"/>
</dbReference>
<feature type="region of interest" description="Disordered" evidence="6">
    <location>
        <begin position="936"/>
        <end position="958"/>
    </location>
</feature>
<dbReference type="InterPro" id="IPR011990">
    <property type="entry name" value="TPR-like_helical_dom_sf"/>
</dbReference>
<dbReference type="SUPFAM" id="SSF46894">
    <property type="entry name" value="C-terminal effector domain of the bipartite response regulators"/>
    <property type="match status" value="1"/>
</dbReference>
<dbReference type="InterPro" id="IPR001867">
    <property type="entry name" value="OmpR/PhoB-type_DNA-bd"/>
</dbReference>
<dbReference type="InterPro" id="IPR016032">
    <property type="entry name" value="Sig_transdc_resp-reg_C-effctor"/>
</dbReference>
<dbReference type="Proteomes" id="UP000198282">
    <property type="component" value="Unassembled WGS sequence"/>
</dbReference>
<dbReference type="CDD" id="cd15831">
    <property type="entry name" value="BTAD"/>
    <property type="match status" value="1"/>
</dbReference>
<dbReference type="PANTHER" id="PTHR35807:SF1">
    <property type="entry name" value="TRANSCRIPTIONAL REGULATOR REDD"/>
    <property type="match status" value="1"/>
</dbReference>
<reference evidence="8 9" key="1">
    <citation type="submission" date="2017-06" db="EMBL/GenBank/DDBJ databases">
        <authorList>
            <person name="Kim H.J."/>
            <person name="Triplett B.A."/>
        </authorList>
    </citation>
    <scope>NUCLEOTIDE SEQUENCE [LARGE SCALE GENOMIC DNA]</scope>
    <source>
        <strain evidence="8 9">CGMCC 4.2132</strain>
    </source>
</reference>
<evidence type="ECO:0000259" key="7">
    <source>
        <dbReference type="PROSITE" id="PS51755"/>
    </source>
</evidence>
<proteinExistence type="inferred from homology"/>
<dbReference type="Pfam" id="PF00486">
    <property type="entry name" value="Trans_reg_C"/>
    <property type="match status" value="1"/>
</dbReference>
<dbReference type="AlphaFoldDB" id="A0A239ABN0"/>
<dbReference type="RefSeq" id="WP_179281831.1">
    <property type="nucleotide sequence ID" value="NZ_FZOD01000001.1"/>
</dbReference>
<dbReference type="GO" id="GO:0006355">
    <property type="term" value="P:regulation of DNA-templated transcription"/>
    <property type="evidence" value="ECO:0007669"/>
    <property type="project" value="InterPro"/>
</dbReference>
<dbReference type="PRINTS" id="PR00364">
    <property type="entry name" value="DISEASERSIST"/>
</dbReference>
<dbReference type="PROSITE" id="PS51755">
    <property type="entry name" value="OMPR_PHOB"/>
    <property type="match status" value="1"/>
</dbReference>
<evidence type="ECO:0000256" key="3">
    <source>
        <dbReference type="ARBA" id="ARBA00023125"/>
    </source>
</evidence>
<accession>A0A239ABN0</accession>
<evidence type="ECO:0000256" key="6">
    <source>
        <dbReference type="SAM" id="MobiDB-lite"/>
    </source>
</evidence>
<dbReference type="SMART" id="SM00862">
    <property type="entry name" value="Trans_reg_C"/>
    <property type="match status" value="1"/>
</dbReference>
<feature type="domain" description="OmpR/PhoB-type" evidence="7">
    <location>
        <begin position="1"/>
        <end position="94"/>
    </location>
</feature>
<dbReference type="Pfam" id="PF03704">
    <property type="entry name" value="BTAD"/>
    <property type="match status" value="1"/>
</dbReference>
<keyword evidence="4" id="KW-0804">Transcription</keyword>
<keyword evidence="9" id="KW-1185">Reference proteome</keyword>
<dbReference type="InterPro" id="IPR027417">
    <property type="entry name" value="P-loop_NTPase"/>
</dbReference>
<dbReference type="SMART" id="SM01043">
    <property type="entry name" value="BTAD"/>
    <property type="match status" value="1"/>
</dbReference>
<dbReference type="Pfam" id="PF13374">
    <property type="entry name" value="TPR_10"/>
    <property type="match status" value="1"/>
</dbReference>
<gene>
    <name evidence="8" type="ORF">SAMN05216276_1001280</name>
</gene>
<dbReference type="InterPro" id="IPR036388">
    <property type="entry name" value="WH-like_DNA-bd_sf"/>
</dbReference>
<comment type="similarity">
    <text evidence="1">Belongs to the AfsR/DnrI/RedD regulatory family.</text>
</comment>
<feature type="DNA-binding region" description="OmpR/PhoB-type" evidence="5">
    <location>
        <begin position="1"/>
        <end position="94"/>
    </location>
</feature>
<evidence type="ECO:0000313" key="9">
    <source>
        <dbReference type="Proteomes" id="UP000198282"/>
    </source>
</evidence>
<dbReference type="GO" id="GO:0043531">
    <property type="term" value="F:ADP binding"/>
    <property type="evidence" value="ECO:0007669"/>
    <property type="project" value="InterPro"/>
</dbReference>
<dbReference type="Pfam" id="PF13181">
    <property type="entry name" value="TPR_8"/>
    <property type="match status" value="1"/>
</dbReference>
<dbReference type="InterPro" id="IPR005158">
    <property type="entry name" value="BTAD"/>
</dbReference>
<dbReference type="Gene3D" id="3.40.50.300">
    <property type="entry name" value="P-loop containing nucleotide triphosphate hydrolases"/>
    <property type="match status" value="1"/>
</dbReference>
<dbReference type="EMBL" id="FZOD01000001">
    <property type="protein sequence ID" value="SNR93037.1"/>
    <property type="molecule type" value="Genomic_DNA"/>
</dbReference>
<dbReference type="SMART" id="SM00028">
    <property type="entry name" value="TPR"/>
    <property type="match status" value="5"/>
</dbReference>
<dbReference type="Pfam" id="PF13424">
    <property type="entry name" value="TPR_12"/>
    <property type="match status" value="1"/>
</dbReference>
<dbReference type="InterPro" id="IPR002182">
    <property type="entry name" value="NB-ARC"/>
</dbReference>
<dbReference type="InterPro" id="IPR019734">
    <property type="entry name" value="TPR_rpt"/>
</dbReference>
<dbReference type="SUPFAM" id="SSF48452">
    <property type="entry name" value="TPR-like"/>
    <property type="match status" value="3"/>
</dbReference>
<dbReference type="InterPro" id="IPR051677">
    <property type="entry name" value="AfsR-DnrI-RedD_regulator"/>
</dbReference>
<keyword evidence="2" id="KW-0805">Transcription regulation</keyword>
<dbReference type="Gene3D" id="1.25.40.10">
    <property type="entry name" value="Tetratricopeptide repeat domain"/>
    <property type="match status" value="2"/>
</dbReference>
<evidence type="ECO:0000256" key="4">
    <source>
        <dbReference type="ARBA" id="ARBA00023163"/>
    </source>
</evidence>
<keyword evidence="3 5" id="KW-0238">DNA-binding</keyword>
<dbReference type="SUPFAM" id="SSF52540">
    <property type="entry name" value="P-loop containing nucleoside triphosphate hydrolases"/>
    <property type="match status" value="1"/>
</dbReference>
<evidence type="ECO:0000313" key="8">
    <source>
        <dbReference type="EMBL" id="SNR93037.1"/>
    </source>
</evidence>
<dbReference type="Pfam" id="PF00931">
    <property type="entry name" value="NB-ARC"/>
    <property type="match status" value="1"/>
</dbReference>
<name>A0A239ABN0_9ACTN</name>
<evidence type="ECO:0000256" key="2">
    <source>
        <dbReference type="ARBA" id="ARBA00023015"/>
    </source>
</evidence>